<dbReference type="InterPro" id="IPR025227">
    <property type="entry name" value="DUF4169"/>
</dbReference>
<sequence>MSNVTNLRQARKDRARADKRAAANENAAKHGRSKAQRVLDATQNAKAKKKLDDHRFEEE</sequence>
<dbReference type="Pfam" id="PF13770">
    <property type="entry name" value="DUF4169"/>
    <property type="match status" value="1"/>
</dbReference>
<feature type="compositionally biased region" description="Basic and acidic residues" evidence="1">
    <location>
        <begin position="50"/>
        <end position="59"/>
    </location>
</feature>
<evidence type="ECO:0000313" key="3">
    <source>
        <dbReference type="Proteomes" id="UP001595632"/>
    </source>
</evidence>
<protein>
    <submittedName>
        <fullName evidence="2">DUF4169 family protein</fullName>
    </submittedName>
</protein>
<proteinExistence type="predicted"/>
<comment type="caution">
    <text evidence="2">The sequence shown here is derived from an EMBL/GenBank/DDBJ whole genome shotgun (WGS) entry which is preliminary data.</text>
</comment>
<dbReference type="EMBL" id="JBHRTB010000010">
    <property type="protein sequence ID" value="MFC3144562.1"/>
    <property type="molecule type" value="Genomic_DNA"/>
</dbReference>
<accession>A0ABV7GXR6</accession>
<gene>
    <name evidence="2" type="ORF">ACFOGP_17700</name>
</gene>
<organism evidence="2 3">
    <name type="scientific">Psychromarinibacter halotolerans</name>
    <dbReference type="NCBI Taxonomy" id="1775175"/>
    <lineage>
        <taxon>Bacteria</taxon>
        <taxon>Pseudomonadati</taxon>
        <taxon>Pseudomonadota</taxon>
        <taxon>Alphaproteobacteria</taxon>
        <taxon>Rhodobacterales</taxon>
        <taxon>Paracoccaceae</taxon>
        <taxon>Psychromarinibacter</taxon>
    </lineage>
</organism>
<keyword evidence="3" id="KW-1185">Reference proteome</keyword>
<feature type="compositionally biased region" description="Basic and acidic residues" evidence="1">
    <location>
        <begin position="10"/>
        <end position="22"/>
    </location>
</feature>
<feature type="region of interest" description="Disordered" evidence="1">
    <location>
        <begin position="1"/>
        <end position="59"/>
    </location>
</feature>
<name>A0ABV7GXR6_9RHOB</name>
<evidence type="ECO:0000256" key="1">
    <source>
        <dbReference type="SAM" id="MobiDB-lite"/>
    </source>
</evidence>
<reference evidence="3" key="1">
    <citation type="journal article" date="2019" name="Int. J. Syst. Evol. Microbiol.">
        <title>The Global Catalogue of Microorganisms (GCM) 10K type strain sequencing project: providing services to taxonomists for standard genome sequencing and annotation.</title>
        <authorList>
            <consortium name="The Broad Institute Genomics Platform"/>
            <consortium name="The Broad Institute Genome Sequencing Center for Infectious Disease"/>
            <person name="Wu L."/>
            <person name="Ma J."/>
        </authorList>
    </citation>
    <scope>NUCLEOTIDE SEQUENCE [LARGE SCALE GENOMIC DNA]</scope>
    <source>
        <strain evidence="3">KCTC 52366</strain>
    </source>
</reference>
<dbReference type="Proteomes" id="UP001595632">
    <property type="component" value="Unassembled WGS sequence"/>
</dbReference>
<dbReference type="RefSeq" id="WP_275633737.1">
    <property type="nucleotide sequence ID" value="NZ_JARGYD010000006.1"/>
</dbReference>
<evidence type="ECO:0000313" key="2">
    <source>
        <dbReference type="EMBL" id="MFC3144562.1"/>
    </source>
</evidence>